<feature type="compositionally biased region" description="Basic residues" evidence="1">
    <location>
        <begin position="126"/>
        <end position="140"/>
    </location>
</feature>
<dbReference type="AlphaFoldDB" id="Q10G13"/>
<name>Q10G13_ORYSJ</name>
<feature type="region of interest" description="Disordered" evidence="1">
    <location>
        <begin position="326"/>
        <end position="352"/>
    </location>
</feature>
<proteinExistence type="predicted"/>
<accession>Q10G13</accession>
<sequence length="352" mass="37799">MAGCLEHAAHHDTNMSNTAIIPSTELVNYYRFIAQLNPLWHQPRGRGGADKRAPPVGDSREAGAPWTKSTHALVRGRTTWQTRGTTRAPTRGGTGRPRGRPRSARAADRAATGRRGAAKGSGGRGRAGRRRPTGKRRRSTRWSPAAGGSSAGCGGTHGRRQGWERGSLRGRGRRGEGGKAADDEDWRRRFSGWGRGRRSDDSRPRRRYGRGPAGPGEGDGRIRRAREDSRRRESPAERKKNSGCSPVCDGGGVPAGLGRRGAVAEELLVLAEPREATAWVGDDQSSGTTWLQSAHGGGGSGRWWRGGCGGDLGKQSGCRCAARHSEPFGGGGAARQRRGWRWQATGGDERRL</sequence>
<feature type="region of interest" description="Disordered" evidence="1">
    <location>
        <begin position="40"/>
        <end position="255"/>
    </location>
</feature>
<evidence type="ECO:0000256" key="1">
    <source>
        <dbReference type="SAM" id="MobiDB-lite"/>
    </source>
</evidence>
<organism evidence="2">
    <name type="scientific">Oryza sativa subsp. japonica</name>
    <name type="common">Rice</name>
    <dbReference type="NCBI Taxonomy" id="39947"/>
    <lineage>
        <taxon>Eukaryota</taxon>
        <taxon>Viridiplantae</taxon>
        <taxon>Streptophyta</taxon>
        <taxon>Embryophyta</taxon>
        <taxon>Tracheophyta</taxon>
        <taxon>Spermatophyta</taxon>
        <taxon>Magnoliopsida</taxon>
        <taxon>Liliopsida</taxon>
        <taxon>Poales</taxon>
        <taxon>Poaceae</taxon>
        <taxon>BOP clade</taxon>
        <taxon>Oryzoideae</taxon>
        <taxon>Oryzeae</taxon>
        <taxon>Oryzinae</taxon>
        <taxon>Oryza</taxon>
        <taxon>Oryza sativa</taxon>
    </lineage>
</organism>
<protein>
    <submittedName>
        <fullName evidence="2">Retrotransposon protein, putative, Ty3-gypsy subclass</fullName>
    </submittedName>
</protein>
<feature type="compositionally biased region" description="Low complexity" evidence="1">
    <location>
        <begin position="75"/>
        <end position="91"/>
    </location>
</feature>
<dbReference type="EMBL" id="DP000009">
    <property type="protein sequence ID" value="ABF97891.1"/>
    <property type="molecule type" value="Genomic_DNA"/>
</dbReference>
<feature type="compositionally biased region" description="Basic and acidic residues" evidence="1">
    <location>
        <begin position="218"/>
        <end position="240"/>
    </location>
</feature>
<feature type="compositionally biased region" description="Basic and acidic residues" evidence="1">
    <location>
        <begin position="47"/>
        <end position="61"/>
    </location>
</feature>
<reference evidence="2" key="1">
    <citation type="journal article" date="2005" name="Genome Res.">
        <title>Sequence, annotation, and analysis of synteny between rice chromosome 3 and diverged grass species.</title>
        <authorList>
            <consortium name="Rice Chromosome 3 Sequencing Consortium"/>
            <person name="Buell C.R."/>
            <person name="Yuan Q."/>
            <person name="Ouyang S."/>
            <person name="Liu J."/>
            <person name="Zhu W."/>
            <person name="Wang A."/>
            <person name="Maiti R."/>
            <person name="Haas B."/>
            <person name="Wortman J."/>
            <person name="Pertea M."/>
            <person name="Jones K.M."/>
            <person name="Kim M."/>
            <person name="Overton L."/>
            <person name="Tsitrin T."/>
            <person name="Fadrosh D."/>
            <person name="Bera J."/>
            <person name="Weaver B."/>
            <person name="Jin S."/>
            <person name="Johri S."/>
            <person name="Reardon M."/>
            <person name="Webb K."/>
            <person name="Hill J."/>
            <person name="Moffat K."/>
            <person name="Tallon L."/>
            <person name="Van Aken S."/>
            <person name="Lewis M."/>
            <person name="Utterback T."/>
            <person name="Feldblyum T."/>
            <person name="Zismann V."/>
            <person name="Iobst S."/>
            <person name="Hsiao J."/>
            <person name="de Vazeille A.R."/>
            <person name="Salzberg S.L."/>
            <person name="White O."/>
            <person name="Fraser C."/>
            <person name="Yu Y."/>
            <person name="Kim H."/>
            <person name="Rambo T."/>
            <person name="Currie J."/>
            <person name="Collura K."/>
            <person name="Kernodle-Thompson S."/>
            <person name="Wei F."/>
            <person name="Kudrna K."/>
            <person name="Ammiraju J.S."/>
            <person name="Luo M."/>
            <person name="Goicoechea J.L."/>
            <person name="Wing R.A."/>
            <person name="Henry D."/>
            <person name="Oates R."/>
            <person name="Palmer M."/>
            <person name="Pries G."/>
            <person name="Saski C."/>
            <person name="Simmons J."/>
            <person name="Soderlund C."/>
            <person name="Nelson W."/>
            <person name="de la Bastide M."/>
            <person name="Spiegel L."/>
            <person name="Nascimento L."/>
            <person name="Huang E."/>
            <person name="Preston R."/>
            <person name="Zutavern T."/>
            <person name="Palmer L."/>
            <person name="O'Shaughnessy A."/>
            <person name="Dike S."/>
            <person name="McCombie W.R."/>
            <person name="Minx P."/>
            <person name="Cordum H."/>
            <person name="Wilson R."/>
            <person name="Jin W."/>
            <person name="Lee H.R."/>
            <person name="Jiang J."/>
            <person name="Jackson S."/>
        </authorList>
    </citation>
    <scope>NUCLEOTIDE SEQUENCE [LARGE SCALE GENOMIC DNA]</scope>
</reference>
<reference evidence="2" key="2">
    <citation type="submission" date="2006-06" db="EMBL/GenBank/DDBJ databases">
        <authorList>
            <person name="Buell R."/>
            <person name="Wing R.A."/>
            <person name="McCombie W.A."/>
            <person name="Ouyang S."/>
        </authorList>
    </citation>
    <scope>NUCLEOTIDE SEQUENCE</scope>
</reference>
<gene>
    <name evidence="2" type="ordered locus">LOC_Os03g44550</name>
</gene>
<feature type="compositionally biased region" description="Basic and acidic residues" evidence="1">
    <location>
        <begin position="161"/>
        <end position="188"/>
    </location>
</feature>
<evidence type="ECO:0000313" key="2">
    <source>
        <dbReference type="EMBL" id="ABF97891.1"/>
    </source>
</evidence>